<keyword evidence="1" id="KW-0418">Kinase</keyword>
<keyword evidence="4" id="KW-1185">Reference proteome</keyword>
<protein>
    <submittedName>
        <fullName evidence="3">ATP-binding protein</fullName>
    </submittedName>
</protein>
<dbReference type="PANTHER" id="PTHR35526">
    <property type="entry name" value="ANTI-SIGMA-F FACTOR RSBW-RELATED"/>
    <property type="match status" value="1"/>
</dbReference>
<dbReference type="InterPro" id="IPR036890">
    <property type="entry name" value="HATPase_C_sf"/>
</dbReference>
<dbReference type="InterPro" id="IPR050267">
    <property type="entry name" value="Anti-sigma-factor_SerPK"/>
</dbReference>
<sequence>MIETLTVPANLDSLKPIAEYVMKVAKMAGLDKKSMYKLRLAVDELATNIANYAYADDHDGKKDISLESNISQDSLIITITDNGIPFNPTNKIDAEMEVVQKPIEERKIGGLGIFLAFDGVDDFSYQRIEQQNINILTVYHHRD</sequence>
<organism evidence="3 4">
    <name type="scientific">Cyanobacterium stanieri LEGE 03274</name>
    <dbReference type="NCBI Taxonomy" id="1828756"/>
    <lineage>
        <taxon>Bacteria</taxon>
        <taxon>Bacillati</taxon>
        <taxon>Cyanobacteriota</taxon>
        <taxon>Cyanophyceae</taxon>
        <taxon>Oscillatoriophycideae</taxon>
        <taxon>Chroococcales</taxon>
        <taxon>Geminocystaceae</taxon>
        <taxon>Cyanobacterium</taxon>
    </lineage>
</organism>
<keyword evidence="3" id="KW-0547">Nucleotide-binding</keyword>
<dbReference type="SUPFAM" id="SSF55874">
    <property type="entry name" value="ATPase domain of HSP90 chaperone/DNA topoisomerase II/histidine kinase"/>
    <property type="match status" value="1"/>
</dbReference>
<proteinExistence type="predicted"/>
<dbReference type="PANTHER" id="PTHR35526:SF6">
    <property type="entry name" value="SLR1861 PROTEIN"/>
    <property type="match status" value="1"/>
</dbReference>
<dbReference type="CDD" id="cd16936">
    <property type="entry name" value="HATPase_RsbW-like"/>
    <property type="match status" value="1"/>
</dbReference>
<dbReference type="EMBL" id="JADEWC010000011">
    <property type="protein sequence ID" value="MBE9222348.1"/>
    <property type="molecule type" value="Genomic_DNA"/>
</dbReference>
<evidence type="ECO:0000259" key="2">
    <source>
        <dbReference type="Pfam" id="PF13581"/>
    </source>
</evidence>
<dbReference type="InterPro" id="IPR003594">
    <property type="entry name" value="HATPase_dom"/>
</dbReference>
<dbReference type="Proteomes" id="UP000654604">
    <property type="component" value="Unassembled WGS sequence"/>
</dbReference>
<dbReference type="GO" id="GO:0005524">
    <property type="term" value="F:ATP binding"/>
    <property type="evidence" value="ECO:0007669"/>
    <property type="project" value="UniProtKB-KW"/>
</dbReference>
<reference evidence="3 4" key="1">
    <citation type="submission" date="2020-10" db="EMBL/GenBank/DDBJ databases">
        <authorList>
            <person name="Castelo-Branco R."/>
            <person name="Eusebio N."/>
            <person name="Adriana R."/>
            <person name="Vieira A."/>
            <person name="Brugerolle De Fraissinette N."/>
            <person name="Rezende De Castro R."/>
            <person name="Schneider M.P."/>
            <person name="Vasconcelos V."/>
            <person name="Leao P.N."/>
        </authorList>
    </citation>
    <scope>NUCLEOTIDE SEQUENCE [LARGE SCALE GENOMIC DNA]</scope>
    <source>
        <strain evidence="3 4">LEGE 03274</strain>
    </source>
</reference>
<feature type="domain" description="Histidine kinase/HSP90-like ATPase" evidence="2">
    <location>
        <begin position="7"/>
        <end position="132"/>
    </location>
</feature>
<comment type="caution">
    <text evidence="3">The sequence shown here is derived from an EMBL/GenBank/DDBJ whole genome shotgun (WGS) entry which is preliminary data.</text>
</comment>
<dbReference type="Gene3D" id="3.30.565.10">
    <property type="entry name" value="Histidine kinase-like ATPase, C-terminal domain"/>
    <property type="match status" value="1"/>
</dbReference>
<evidence type="ECO:0000313" key="4">
    <source>
        <dbReference type="Proteomes" id="UP000654604"/>
    </source>
</evidence>
<dbReference type="Pfam" id="PF13581">
    <property type="entry name" value="HATPase_c_2"/>
    <property type="match status" value="1"/>
</dbReference>
<accession>A0ABR9V371</accession>
<keyword evidence="1" id="KW-0723">Serine/threonine-protein kinase</keyword>
<keyword evidence="1" id="KW-0808">Transferase</keyword>
<evidence type="ECO:0000256" key="1">
    <source>
        <dbReference type="ARBA" id="ARBA00022527"/>
    </source>
</evidence>
<gene>
    <name evidence="3" type="ORF">IQ215_06525</name>
</gene>
<dbReference type="RefSeq" id="WP_193800509.1">
    <property type="nucleotide sequence ID" value="NZ_JADEWC010000011.1"/>
</dbReference>
<keyword evidence="3" id="KW-0067">ATP-binding</keyword>
<evidence type="ECO:0000313" key="3">
    <source>
        <dbReference type="EMBL" id="MBE9222348.1"/>
    </source>
</evidence>
<name>A0ABR9V371_9CHRO</name>